<dbReference type="EMBL" id="ATHJ01000086">
    <property type="protein sequence ID" value="EPR40018.1"/>
    <property type="molecule type" value="Genomic_DNA"/>
</dbReference>
<keyword evidence="5 6" id="KW-0067">ATP-binding</keyword>
<organism evidence="8 9">
    <name type="scientific">Desulfococcus multivorans DSM 2059</name>
    <dbReference type="NCBI Taxonomy" id="1121405"/>
    <lineage>
        <taxon>Bacteria</taxon>
        <taxon>Pseudomonadati</taxon>
        <taxon>Thermodesulfobacteriota</taxon>
        <taxon>Desulfobacteria</taxon>
        <taxon>Desulfobacterales</taxon>
        <taxon>Desulfococcaceae</taxon>
        <taxon>Desulfococcus</taxon>
    </lineage>
</organism>
<dbReference type="Pfam" id="PF01923">
    <property type="entry name" value="Cob_adeno_trans"/>
    <property type="match status" value="1"/>
</dbReference>
<dbReference type="eggNOG" id="COG2096">
    <property type="taxonomic scope" value="Bacteria"/>
</dbReference>
<dbReference type="EC" id="2.5.1.17" evidence="6"/>
<sequence>MKIYTGGGDRGKTSLFSGERVDKSDDRVEAYGDIDELNAVMGALTASLTGDRTSIREEVHGIQKDLMVIGALLATTPDAPHFGSLERIGPDRIRALESAMDRMDLELPPLKSFILPGGSIPAAWAHVARTVCRRAERRIIRLGERGVVDLRLEAVQDLLTYINRLSDYLFMLARYCNLAAGVTDIQWKG</sequence>
<comment type="catalytic activity">
    <reaction evidence="6">
        <text>2 cob(II)yrinate a,c diamide + reduced [electron-transfer flavoprotein] + 2 ATP = 2 adenosylcob(III)yrinate a,c-diamide + 2 triphosphate + oxidized [electron-transfer flavoprotein] + 3 H(+)</text>
        <dbReference type="Rhea" id="RHEA:11528"/>
        <dbReference type="Rhea" id="RHEA-COMP:10685"/>
        <dbReference type="Rhea" id="RHEA-COMP:10686"/>
        <dbReference type="ChEBI" id="CHEBI:15378"/>
        <dbReference type="ChEBI" id="CHEBI:18036"/>
        <dbReference type="ChEBI" id="CHEBI:30616"/>
        <dbReference type="ChEBI" id="CHEBI:57692"/>
        <dbReference type="ChEBI" id="CHEBI:58307"/>
        <dbReference type="ChEBI" id="CHEBI:58503"/>
        <dbReference type="ChEBI" id="CHEBI:58537"/>
        <dbReference type="EC" id="2.5.1.17"/>
    </reaction>
</comment>
<evidence type="ECO:0000313" key="9">
    <source>
        <dbReference type="Proteomes" id="UP000014977"/>
    </source>
</evidence>
<dbReference type="OrthoDB" id="9778896at2"/>
<gene>
    <name evidence="8" type="ORF">dsmv_2447</name>
</gene>
<name>S7V5X4_DESML</name>
<keyword evidence="4 6" id="KW-0547">Nucleotide-binding</keyword>
<proteinExistence type="inferred from homology"/>
<dbReference type="InterPro" id="IPR016030">
    <property type="entry name" value="CblAdoTrfase-like"/>
</dbReference>
<dbReference type="RefSeq" id="WP_020877204.1">
    <property type="nucleotide sequence ID" value="NZ_ATHJ01000086.1"/>
</dbReference>
<dbReference type="GO" id="GO:0005524">
    <property type="term" value="F:ATP binding"/>
    <property type="evidence" value="ECO:0007669"/>
    <property type="project" value="UniProtKB-UniRule"/>
</dbReference>
<dbReference type="PANTHER" id="PTHR12213">
    <property type="entry name" value="CORRINOID ADENOSYLTRANSFERASE"/>
    <property type="match status" value="1"/>
</dbReference>
<keyword evidence="6" id="KW-0169">Cobalamin biosynthesis</keyword>
<dbReference type="GO" id="GO:0008817">
    <property type="term" value="F:corrinoid adenosyltransferase activity"/>
    <property type="evidence" value="ECO:0007669"/>
    <property type="project" value="UniProtKB-UniRule"/>
</dbReference>
<comment type="subunit">
    <text evidence="2">Homotrimer.</text>
</comment>
<comment type="similarity">
    <text evidence="1 6">Belongs to the Cob(I)alamin adenosyltransferase family.</text>
</comment>
<comment type="pathway">
    <text evidence="6">Cofactor biosynthesis; adenosylcobalamin biosynthesis; adenosylcobalamin from cob(II)yrinate a,c-diamide: step 2/7.</text>
</comment>
<dbReference type="GO" id="GO:0009236">
    <property type="term" value="P:cobalamin biosynthetic process"/>
    <property type="evidence" value="ECO:0007669"/>
    <property type="project" value="UniProtKB-UniRule"/>
</dbReference>
<evidence type="ECO:0000256" key="4">
    <source>
        <dbReference type="ARBA" id="ARBA00022741"/>
    </source>
</evidence>
<dbReference type="UniPathway" id="UPA00148">
    <property type="reaction ID" value="UER00233"/>
</dbReference>
<evidence type="ECO:0000313" key="8">
    <source>
        <dbReference type="EMBL" id="EPR40018.1"/>
    </source>
</evidence>
<accession>S7V5X4</accession>
<protein>
    <recommendedName>
        <fullName evidence="6">Corrinoid adenosyltransferase</fullName>
        <ecNumber evidence="6">2.5.1.17</ecNumber>
    </recommendedName>
    <alternativeName>
        <fullName evidence="6">Cob(II)alamin adenosyltransferase</fullName>
    </alternativeName>
    <alternativeName>
        <fullName evidence="6">Cob(II)yrinic acid a,c-diamide adenosyltransferase</fullName>
    </alternativeName>
    <alternativeName>
        <fullName evidence="6">Cobinamide/cobalamin adenosyltransferase</fullName>
    </alternativeName>
</protein>
<feature type="domain" description="Cobalamin adenosyltransferase-like" evidence="7">
    <location>
        <begin position="3"/>
        <end position="176"/>
    </location>
</feature>
<evidence type="ECO:0000256" key="6">
    <source>
        <dbReference type="RuleBase" id="RU366026"/>
    </source>
</evidence>
<comment type="catalytic activity">
    <reaction evidence="6">
        <text>2 cob(II)alamin + reduced [electron-transfer flavoprotein] + 2 ATP = 2 adenosylcob(III)alamin + 2 triphosphate + oxidized [electron-transfer flavoprotein] + 3 H(+)</text>
        <dbReference type="Rhea" id="RHEA:28671"/>
        <dbReference type="Rhea" id="RHEA-COMP:10685"/>
        <dbReference type="Rhea" id="RHEA-COMP:10686"/>
        <dbReference type="ChEBI" id="CHEBI:15378"/>
        <dbReference type="ChEBI" id="CHEBI:16304"/>
        <dbReference type="ChEBI" id="CHEBI:18036"/>
        <dbReference type="ChEBI" id="CHEBI:18408"/>
        <dbReference type="ChEBI" id="CHEBI:30616"/>
        <dbReference type="ChEBI" id="CHEBI:57692"/>
        <dbReference type="ChEBI" id="CHEBI:58307"/>
        <dbReference type="EC" id="2.5.1.17"/>
    </reaction>
</comment>
<comment type="caution">
    <text evidence="8">The sequence shown here is derived from an EMBL/GenBank/DDBJ whole genome shotgun (WGS) entry which is preliminary data.</text>
</comment>
<dbReference type="SUPFAM" id="SSF89028">
    <property type="entry name" value="Cobalamin adenosyltransferase-like"/>
    <property type="match status" value="1"/>
</dbReference>
<keyword evidence="9" id="KW-1185">Reference proteome</keyword>
<keyword evidence="3 6" id="KW-0808">Transferase</keyword>
<evidence type="ECO:0000256" key="2">
    <source>
        <dbReference type="ARBA" id="ARBA00011233"/>
    </source>
</evidence>
<dbReference type="InterPro" id="IPR036451">
    <property type="entry name" value="CblAdoTrfase-like_sf"/>
</dbReference>
<dbReference type="FunFam" id="1.20.1200.10:FF:000001">
    <property type="entry name" value="Cob(I)yrinic acid a,c-diamide adenosyltransferase"/>
    <property type="match status" value="1"/>
</dbReference>
<dbReference type="Gene3D" id="1.20.1200.10">
    <property type="entry name" value="Cobalamin adenosyltransferase-like"/>
    <property type="match status" value="1"/>
</dbReference>
<dbReference type="AlphaFoldDB" id="S7V5X4"/>
<reference evidence="8 9" key="1">
    <citation type="journal article" date="2013" name="Genome Announc.">
        <title>Draft genome sequences for three mercury-methylating, sulfate-reducing bacteria.</title>
        <authorList>
            <person name="Brown S.D."/>
            <person name="Hurt R.A.Jr."/>
            <person name="Gilmour C.C."/>
            <person name="Elias D.A."/>
        </authorList>
    </citation>
    <scope>NUCLEOTIDE SEQUENCE [LARGE SCALE GENOMIC DNA]</scope>
    <source>
        <strain evidence="8 9">DSM 2059</strain>
    </source>
</reference>
<dbReference type="InterPro" id="IPR029499">
    <property type="entry name" value="PduO-typ"/>
</dbReference>
<evidence type="ECO:0000256" key="5">
    <source>
        <dbReference type="ARBA" id="ARBA00022840"/>
    </source>
</evidence>
<dbReference type="Proteomes" id="UP000014977">
    <property type="component" value="Unassembled WGS sequence"/>
</dbReference>
<dbReference type="STRING" id="897.B2D07_13480"/>
<evidence type="ECO:0000256" key="1">
    <source>
        <dbReference type="ARBA" id="ARBA00007487"/>
    </source>
</evidence>
<dbReference type="PATRIC" id="fig|1121405.3.peg.2082"/>
<evidence type="ECO:0000259" key="7">
    <source>
        <dbReference type="Pfam" id="PF01923"/>
    </source>
</evidence>
<evidence type="ECO:0000256" key="3">
    <source>
        <dbReference type="ARBA" id="ARBA00022679"/>
    </source>
</evidence>
<dbReference type="PANTHER" id="PTHR12213:SF0">
    <property type="entry name" value="CORRINOID ADENOSYLTRANSFERASE MMAB"/>
    <property type="match status" value="1"/>
</dbReference>
<dbReference type="NCBIfam" id="TIGR00636">
    <property type="entry name" value="PduO_Nterm"/>
    <property type="match status" value="1"/>
</dbReference>